<proteinExistence type="inferred from homology"/>
<sequence length="721" mass="80575">MATRSGSSEVPQKVSPRAVRQLRPTTLDTDSVSSLSQATKSSKERSPKVTERRSPRSPIIELMKEAAPKVFSSVVWDCFQDVDCPSALKLFTGWRKRPSKISELESQISQLQNDLKKVKDQLILSESSKKQALEDAKVSKEQLLAISAKLEESQKQVLDLCAAGEARVVELQKIIEERDMACQSELEASKKQLSVDSAALASAMNEIQMLNAQLELVASCENVQSQHAESADIELLNLKQYLSETLSLVDNMKNQLMDCKESEAQAQALVNETMLQLEDAKGTVELLRSDVAKAVDGYNSIALELDQSKMRVNSLEELVGKLETHPINNKSAPSEKDDHNFEHQPEILKEGEDTNQLEAEVASLKSEVKYLRSAIETAETKYQEQQIQSAVQIRHAYELVEQIKSESGQRECELEAELKSKKADIEELKANLMDKETELQGIVEENENLILKLTESLSSQNEHEHKREIQRLEDCVVELKADMMDKETTLQSISEENEMLKMEINKLSGGGKLSEEVAAEVERAKASEREAHMKLSIVMEEADKSNKKAARVAEQLEAAQAANSEMEAELRRLKVQSDQWRKAAEAAATMLSVAAEVERAKASEREAHMKLSIVMEEADKSNKKAARVAEQLEAAQAANSEMEAELRRLKVQSDQWRKAAEAAATMLSAGSNGKITERTVSLDNNSYKCSPYAEDMDDDLQRKKNSNMLKKIGVLWKKPQK</sequence>
<feature type="coiled-coil region" evidence="3">
    <location>
        <begin position="101"/>
        <end position="128"/>
    </location>
</feature>
<dbReference type="PANTHER" id="PTHR34224">
    <property type="entry name" value="INTERACTOR OF CONSTITUTIVE ACTIVE ROPS 2, CHLOROPLASTIC-RELATED"/>
    <property type="match status" value="1"/>
</dbReference>
<feature type="coiled-coil region" evidence="3">
    <location>
        <begin position="415"/>
        <end position="503"/>
    </location>
</feature>
<feature type="compositionally biased region" description="Low complexity" evidence="4">
    <location>
        <begin position="25"/>
        <end position="36"/>
    </location>
</feature>
<feature type="coiled-coil region" evidence="3">
    <location>
        <begin position="539"/>
        <end position="583"/>
    </location>
</feature>
<feature type="compositionally biased region" description="Basic and acidic residues" evidence="4">
    <location>
        <begin position="41"/>
        <end position="54"/>
    </location>
</feature>
<evidence type="ECO:0000256" key="2">
    <source>
        <dbReference type="ARBA" id="ARBA00023054"/>
    </source>
</evidence>
<evidence type="ECO:0000256" key="4">
    <source>
        <dbReference type="SAM" id="MobiDB-lite"/>
    </source>
</evidence>
<dbReference type="EMBL" id="CM003606">
    <property type="protein sequence ID" value="KYP68469.1"/>
    <property type="molecule type" value="Genomic_DNA"/>
</dbReference>
<feature type="coiled-coil region" evidence="3">
    <location>
        <begin position="354"/>
        <end position="381"/>
    </location>
</feature>
<dbReference type="PANTHER" id="PTHR34224:SF18">
    <property type="entry name" value="INTERACTOR OF CONSTITUTIVE ACTIVE ROPS 3"/>
    <property type="match status" value="1"/>
</dbReference>
<evidence type="ECO:0000256" key="3">
    <source>
        <dbReference type="SAM" id="Coils"/>
    </source>
</evidence>
<evidence type="ECO:0000256" key="1">
    <source>
        <dbReference type="ARBA" id="ARBA00009778"/>
    </source>
</evidence>
<dbReference type="OMA" id="ERDMACQ"/>
<dbReference type="AlphaFoldDB" id="A0A151TN46"/>
<evidence type="ECO:0000313" key="5">
    <source>
        <dbReference type="EMBL" id="KYP68469.1"/>
    </source>
</evidence>
<reference evidence="5 6" key="1">
    <citation type="journal article" date="2012" name="Nat. Biotechnol.">
        <title>Draft genome sequence of pigeonpea (Cajanus cajan), an orphan legume crop of resource-poor farmers.</title>
        <authorList>
            <person name="Varshney R.K."/>
            <person name="Chen W."/>
            <person name="Li Y."/>
            <person name="Bharti A.K."/>
            <person name="Saxena R.K."/>
            <person name="Schlueter J.A."/>
            <person name="Donoghue M.T."/>
            <person name="Azam S."/>
            <person name="Fan G."/>
            <person name="Whaley A.M."/>
            <person name="Farmer A.D."/>
            <person name="Sheridan J."/>
            <person name="Iwata A."/>
            <person name="Tuteja R."/>
            <person name="Penmetsa R.V."/>
            <person name="Wu W."/>
            <person name="Upadhyaya H.D."/>
            <person name="Yang S.P."/>
            <person name="Shah T."/>
            <person name="Saxena K.B."/>
            <person name="Michael T."/>
            <person name="McCombie W.R."/>
            <person name="Yang B."/>
            <person name="Zhang G."/>
            <person name="Yang H."/>
            <person name="Wang J."/>
            <person name="Spillane C."/>
            <person name="Cook D.R."/>
            <person name="May G.D."/>
            <person name="Xu X."/>
            <person name="Jackson S.A."/>
        </authorList>
    </citation>
    <scope>NUCLEOTIDE SEQUENCE [LARGE SCALE GENOMIC DNA]</scope>
    <source>
        <strain evidence="6">cv. Asha</strain>
    </source>
</reference>
<keyword evidence="2 3" id="KW-0175">Coiled coil</keyword>
<gene>
    <name evidence="5" type="ORF">KK1_022095</name>
</gene>
<name>A0A151TN46_CAJCA</name>
<keyword evidence="6" id="KW-1185">Reference proteome</keyword>
<organism evidence="5 6">
    <name type="scientific">Cajanus cajan</name>
    <name type="common">Pigeon pea</name>
    <name type="synonym">Cajanus indicus</name>
    <dbReference type="NCBI Taxonomy" id="3821"/>
    <lineage>
        <taxon>Eukaryota</taxon>
        <taxon>Viridiplantae</taxon>
        <taxon>Streptophyta</taxon>
        <taxon>Embryophyta</taxon>
        <taxon>Tracheophyta</taxon>
        <taxon>Spermatophyta</taxon>
        <taxon>Magnoliopsida</taxon>
        <taxon>eudicotyledons</taxon>
        <taxon>Gunneridae</taxon>
        <taxon>Pentapetalae</taxon>
        <taxon>rosids</taxon>
        <taxon>fabids</taxon>
        <taxon>Fabales</taxon>
        <taxon>Fabaceae</taxon>
        <taxon>Papilionoideae</taxon>
        <taxon>50 kb inversion clade</taxon>
        <taxon>NPAAA clade</taxon>
        <taxon>indigoferoid/millettioid clade</taxon>
        <taxon>Phaseoleae</taxon>
        <taxon>Cajanus</taxon>
    </lineage>
</organism>
<evidence type="ECO:0000313" key="6">
    <source>
        <dbReference type="Proteomes" id="UP000075243"/>
    </source>
</evidence>
<feature type="coiled-coil region" evidence="3">
    <location>
        <begin position="615"/>
        <end position="659"/>
    </location>
</feature>
<feature type="compositionally biased region" description="Polar residues" evidence="4">
    <location>
        <begin position="1"/>
        <end position="10"/>
    </location>
</feature>
<dbReference type="Proteomes" id="UP000075243">
    <property type="component" value="Chromosome 4"/>
</dbReference>
<dbReference type="STRING" id="3821.A0A151TN46"/>
<dbReference type="InterPro" id="IPR029688">
    <property type="entry name" value="ICR"/>
</dbReference>
<feature type="region of interest" description="Disordered" evidence="4">
    <location>
        <begin position="1"/>
        <end position="57"/>
    </location>
</feature>
<accession>A0A151TN46</accession>
<comment type="similarity">
    <text evidence="1">Belongs to the ICR family.</text>
</comment>
<protein>
    <submittedName>
        <fullName evidence="5">Interactor of constitutive active ROPs 3</fullName>
    </submittedName>
</protein>
<dbReference type="Gramene" id="C.cajan_21461.t">
    <property type="protein sequence ID" value="C.cajan_21461.t"/>
    <property type="gene ID" value="C.cajan_21461"/>
</dbReference>